<protein>
    <submittedName>
        <fullName evidence="1">Uncharacterized protein</fullName>
    </submittedName>
</protein>
<sequence length="184" mass="20311">MTLTAFQNQLFSEFREHWQAMWDAHPDGVTPEAMEVTKRDIGQKLLPLITAQRADLPAAICTLATITEYGHGYELGTLLRSLLESFDPTGTLHLQLLSNPKAPWFIRRDAAGYLANFVTPEVQKVLRGILLAPGETGKFGGGPQCTRPATGLRSIATPKSSGRQRWLILVFRRHSDFAGAGPAW</sequence>
<proteinExistence type="predicted"/>
<comment type="caution">
    <text evidence="1">The sequence shown here is derived from an EMBL/GenBank/DDBJ whole genome shotgun (WGS) entry which is preliminary data.</text>
</comment>
<reference evidence="2" key="1">
    <citation type="journal article" date="2019" name="Int. J. Syst. Evol. Microbiol.">
        <title>The Global Catalogue of Microorganisms (GCM) 10K type strain sequencing project: providing services to taxonomists for standard genome sequencing and annotation.</title>
        <authorList>
            <consortium name="The Broad Institute Genomics Platform"/>
            <consortium name="The Broad Institute Genome Sequencing Center for Infectious Disease"/>
            <person name="Wu L."/>
            <person name="Ma J."/>
        </authorList>
    </citation>
    <scope>NUCLEOTIDE SEQUENCE [LARGE SCALE GENOMIC DNA]</scope>
    <source>
        <strain evidence="2">CGMCC 1.15772</strain>
    </source>
</reference>
<dbReference type="RefSeq" id="WP_380084174.1">
    <property type="nucleotide sequence ID" value="NZ_JBHSWD010000003.1"/>
</dbReference>
<accession>A0ABW1YHL1</accession>
<name>A0ABW1YHL1_9DEIO</name>
<evidence type="ECO:0000313" key="2">
    <source>
        <dbReference type="Proteomes" id="UP001596297"/>
    </source>
</evidence>
<dbReference type="Proteomes" id="UP001596297">
    <property type="component" value="Unassembled WGS sequence"/>
</dbReference>
<gene>
    <name evidence="1" type="ORF">ACFP81_14405</name>
</gene>
<organism evidence="1 2">
    <name type="scientific">Deinococcus lacus</name>
    <dbReference type="NCBI Taxonomy" id="392561"/>
    <lineage>
        <taxon>Bacteria</taxon>
        <taxon>Thermotogati</taxon>
        <taxon>Deinococcota</taxon>
        <taxon>Deinococci</taxon>
        <taxon>Deinococcales</taxon>
        <taxon>Deinococcaceae</taxon>
        <taxon>Deinococcus</taxon>
    </lineage>
</organism>
<dbReference type="EMBL" id="JBHSWD010000003">
    <property type="protein sequence ID" value="MFC6593082.1"/>
    <property type="molecule type" value="Genomic_DNA"/>
</dbReference>
<evidence type="ECO:0000313" key="1">
    <source>
        <dbReference type="EMBL" id="MFC6593082.1"/>
    </source>
</evidence>
<keyword evidence="2" id="KW-1185">Reference proteome</keyword>